<feature type="chain" id="PRO_5020336695" description="Peptidase S1 domain-containing protein" evidence="1">
    <location>
        <begin position="16"/>
        <end position="257"/>
    </location>
</feature>
<dbReference type="SMART" id="SM00020">
    <property type="entry name" value="Tryp_SPc"/>
    <property type="match status" value="1"/>
</dbReference>
<dbReference type="Gene3D" id="2.40.10.10">
    <property type="entry name" value="Trypsin-like serine proteases"/>
    <property type="match status" value="2"/>
</dbReference>
<accession>A0A4U5NW92</accession>
<comment type="caution">
    <text evidence="3">The sequence shown here is derived from an EMBL/GenBank/DDBJ whole genome shotgun (WGS) entry which is preliminary data.</text>
</comment>
<gene>
    <name evidence="3" type="ORF">L596_011946</name>
</gene>
<dbReference type="PROSITE" id="PS50240">
    <property type="entry name" value="TRYPSIN_DOM"/>
    <property type="match status" value="1"/>
</dbReference>
<feature type="signal peptide" evidence="1">
    <location>
        <begin position="1"/>
        <end position="15"/>
    </location>
</feature>
<dbReference type="Pfam" id="PF00089">
    <property type="entry name" value="Trypsin"/>
    <property type="match status" value="1"/>
</dbReference>
<dbReference type="InterPro" id="IPR001254">
    <property type="entry name" value="Trypsin_dom"/>
</dbReference>
<dbReference type="GO" id="GO:0004252">
    <property type="term" value="F:serine-type endopeptidase activity"/>
    <property type="evidence" value="ECO:0007669"/>
    <property type="project" value="InterPro"/>
</dbReference>
<sequence>MKSIVLVALLALVSAQVNLNRLIPANPGDLPWFTLVVAPSQIPFEGALIASRYVLTAAQHVQGWDFLTNSNPYVLAGFSSEKNISSAATMGVENVVIHPDFKSINLENNIAVIKLLKEVDLNDMVKPIAVKNDQGSLIYTSALTATGHDSFGGSYGVGYSNVYPVNQDHCREVYQNFTHGEFKISNKVFCVSANDQPLRLGDMGSPLHATTGGKKYLTGLLSMVLKDNLMETPAAYTRVAAYCDFITTATEGNVVCL</sequence>
<dbReference type="EMBL" id="AZBU02000003">
    <property type="protein sequence ID" value="TKR87570.1"/>
    <property type="molecule type" value="Genomic_DNA"/>
</dbReference>
<dbReference type="STRING" id="34508.A0A4U5NW92"/>
<organism evidence="3 4">
    <name type="scientific">Steinernema carpocapsae</name>
    <name type="common">Entomopathogenic nematode</name>
    <dbReference type="NCBI Taxonomy" id="34508"/>
    <lineage>
        <taxon>Eukaryota</taxon>
        <taxon>Metazoa</taxon>
        <taxon>Ecdysozoa</taxon>
        <taxon>Nematoda</taxon>
        <taxon>Chromadorea</taxon>
        <taxon>Rhabditida</taxon>
        <taxon>Tylenchina</taxon>
        <taxon>Panagrolaimomorpha</taxon>
        <taxon>Strongyloidoidea</taxon>
        <taxon>Steinernematidae</taxon>
        <taxon>Steinernema</taxon>
    </lineage>
</organism>
<dbReference type="InterPro" id="IPR043504">
    <property type="entry name" value="Peptidase_S1_PA_chymotrypsin"/>
</dbReference>
<feature type="domain" description="Peptidase S1" evidence="2">
    <location>
        <begin position="12"/>
        <end position="251"/>
    </location>
</feature>
<evidence type="ECO:0000313" key="4">
    <source>
        <dbReference type="Proteomes" id="UP000298663"/>
    </source>
</evidence>
<dbReference type="InterPro" id="IPR051333">
    <property type="entry name" value="CLIP_Serine_Protease"/>
</dbReference>
<reference evidence="3 4" key="1">
    <citation type="journal article" date="2015" name="Genome Biol.">
        <title>Comparative genomics of Steinernema reveals deeply conserved gene regulatory networks.</title>
        <authorList>
            <person name="Dillman A.R."/>
            <person name="Macchietto M."/>
            <person name="Porter C.F."/>
            <person name="Rogers A."/>
            <person name="Williams B."/>
            <person name="Antoshechkin I."/>
            <person name="Lee M.M."/>
            <person name="Goodwin Z."/>
            <person name="Lu X."/>
            <person name="Lewis E.E."/>
            <person name="Goodrich-Blair H."/>
            <person name="Stock S.P."/>
            <person name="Adams B.J."/>
            <person name="Sternberg P.W."/>
            <person name="Mortazavi A."/>
        </authorList>
    </citation>
    <scope>NUCLEOTIDE SEQUENCE [LARGE SCALE GENOMIC DNA]</scope>
    <source>
        <strain evidence="3 4">ALL</strain>
    </source>
</reference>
<dbReference type="GO" id="GO:0006508">
    <property type="term" value="P:proteolysis"/>
    <property type="evidence" value="ECO:0007669"/>
    <property type="project" value="InterPro"/>
</dbReference>
<keyword evidence="4" id="KW-1185">Reference proteome</keyword>
<dbReference type="SUPFAM" id="SSF50494">
    <property type="entry name" value="Trypsin-like serine proteases"/>
    <property type="match status" value="1"/>
</dbReference>
<evidence type="ECO:0000259" key="2">
    <source>
        <dbReference type="PROSITE" id="PS50240"/>
    </source>
</evidence>
<dbReference type="PANTHER" id="PTHR24260:SF145">
    <property type="entry name" value="FI17609P1-RELATED"/>
    <property type="match status" value="1"/>
</dbReference>
<dbReference type="Proteomes" id="UP000298663">
    <property type="component" value="Unassembled WGS sequence"/>
</dbReference>
<dbReference type="OrthoDB" id="9981647at2759"/>
<dbReference type="AlphaFoldDB" id="A0A4U5NW92"/>
<evidence type="ECO:0000256" key="1">
    <source>
        <dbReference type="SAM" id="SignalP"/>
    </source>
</evidence>
<proteinExistence type="predicted"/>
<keyword evidence="1" id="KW-0732">Signal</keyword>
<name>A0A4U5NW92_STECR</name>
<dbReference type="InterPro" id="IPR009003">
    <property type="entry name" value="Peptidase_S1_PA"/>
</dbReference>
<reference evidence="3 4" key="2">
    <citation type="journal article" date="2019" name="G3 (Bethesda)">
        <title>Hybrid Assembly of the Genome of the Entomopathogenic Nematode Steinernema carpocapsae Identifies the X-Chromosome.</title>
        <authorList>
            <person name="Serra L."/>
            <person name="Macchietto M."/>
            <person name="Macias-Munoz A."/>
            <person name="McGill C.J."/>
            <person name="Rodriguez I.M."/>
            <person name="Rodriguez B."/>
            <person name="Murad R."/>
            <person name="Mortazavi A."/>
        </authorList>
    </citation>
    <scope>NUCLEOTIDE SEQUENCE [LARGE SCALE GENOMIC DNA]</scope>
    <source>
        <strain evidence="3 4">ALL</strain>
    </source>
</reference>
<dbReference type="PANTHER" id="PTHR24260">
    <property type="match status" value="1"/>
</dbReference>
<evidence type="ECO:0000313" key="3">
    <source>
        <dbReference type="EMBL" id="TKR87570.1"/>
    </source>
</evidence>
<protein>
    <recommendedName>
        <fullName evidence="2">Peptidase S1 domain-containing protein</fullName>
    </recommendedName>
</protein>